<keyword evidence="3 4" id="KW-0560">Oxidoreductase</keyword>
<dbReference type="GeneID" id="59351347"/>
<dbReference type="InterPro" id="IPR003953">
    <property type="entry name" value="FAD-dep_OxRdtase_2_FAD-bd"/>
</dbReference>
<comment type="catalytic activity">
    <reaction evidence="4">
        <text>succinate + NAD(+) = fumarate + NADH + H(+)</text>
        <dbReference type="Rhea" id="RHEA:18281"/>
        <dbReference type="ChEBI" id="CHEBI:15378"/>
        <dbReference type="ChEBI" id="CHEBI:29806"/>
        <dbReference type="ChEBI" id="CHEBI:30031"/>
        <dbReference type="ChEBI" id="CHEBI:57540"/>
        <dbReference type="ChEBI" id="CHEBI:57945"/>
        <dbReference type="EC" id="1.3.1.6"/>
    </reaction>
</comment>
<organism evidence="6 7">
    <name type="scientific">Mycena indigotica</name>
    <dbReference type="NCBI Taxonomy" id="2126181"/>
    <lineage>
        <taxon>Eukaryota</taxon>
        <taxon>Fungi</taxon>
        <taxon>Dikarya</taxon>
        <taxon>Basidiomycota</taxon>
        <taxon>Agaricomycotina</taxon>
        <taxon>Agaricomycetes</taxon>
        <taxon>Agaricomycetidae</taxon>
        <taxon>Agaricales</taxon>
        <taxon>Marasmiineae</taxon>
        <taxon>Mycenaceae</taxon>
        <taxon>Mycena</taxon>
    </lineage>
</organism>
<accession>A0A8H6S441</accession>
<dbReference type="InterPro" id="IPR050315">
    <property type="entry name" value="FAD-oxidoreductase_2"/>
</dbReference>
<evidence type="ECO:0000256" key="3">
    <source>
        <dbReference type="ARBA" id="ARBA00023002"/>
    </source>
</evidence>
<dbReference type="InterPro" id="IPR027477">
    <property type="entry name" value="Succ_DH/fumarate_Rdtase_cat_sf"/>
</dbReference>
<dbReference type="NCBIfam" id="TIGR01813">
    <property type="entry name" value="flavo_cyto_c"/>
    <property type="match status" value="1"/>
</dbReference>
<dbReference type="GO" id="GO:0010181">
    <property type="term" value="F:FMN binding"/>
    <property type="evidence" value="ECO:0007669"/>
    <property type="project" value="InterPro"/>
</dbReference>
<keyword evidence="2 4" id="KW-0274">FAD</keyword>
<evidence type="ECO:0000259" key="5">
    <source>
        <dbReference type="Pfam" id="PF00890"/>
    </source>
</evidence>
<comment type="caution">
    <text evidence="6">The sequence shown here is derived from an EMBL/GenBank/DDBJ whole genome shotgun (WGS) entry which is preliminary data.</text>
</comment>
<dbReference type="Gene3D" id="3.50.50.60">
    <property type="entry name" value="FAD/NAD(P)-binding domain"/>
    <property type="match status" value="1"/>
</dbReference>
<evidence type="ECO:0000256" key="4">
    <source>
        <dbReference type="RuleBase" id="RU366062"/>
    </source>
</evidence>
<dbReference type="RefSeq" id="XP_037214799.1">
    <property type="nucleotide sequence ID" value="XM_037368831.1"/>
</dbReference>
<feature type="domain" description="FAD-dependent oxidoreductase 2 FAD-binding" evidence="5">
    <location>
        <begin position="9"/>
        <end position="448"/>
    </location>
</feature>
<dbReference type="Proteomes" id="UP000636479">
    <property type="component" value="Unassembled WGS sequence"/>
</dbReference>
<dbReference type="InterPro" id="IPR010960">
    <property type="entry name" value="Flavocytochrome_c"/>
</dbReference>
<sequence length="464" mass="47985">MATAGARTIVVGGGLAGLSAAHTLVERGRRVVLLDKWPSLGGNSLKASSGINGAETAAQKALGIDDSVEAFAADTLSSAIPHQHPDLITALTANSPAAISWLTDTFGIDLSVVARLGGHSIARTHRGEGGAPGYAITDALMKRLGEEKKVEIVTHARVTRLLEEEGHIVGVEYRNMAGETVVVRGEGVILATGGYAADLSPDSLIAKHRPDLLSLSTTNGPHATGDGITLATSDSLPASLRAGTTDLSLVQIRQPAFWLRKGCAGAGGMLVDKNGKRFIKEVERRDVVTAAMQTVEKEERGPVRLVMGEKAVAGMAKACAFYVFKGLMKRYDNAKAFADDTGVPLDNVLDTFAQFGTETDPLGSGVDAGMSSISSYLSPLNSPAFTPDEPLHVAITTPVVHYTMGGLSVDASARVLAAESGEPIPGLWAAGEVIGGVHGQNRLAGSSLLEAVVFGRIAGSGPGA</sequence>
<reference evidence="6" key="1">
    <citation type="submission" date="2020-05" db="EMBL/GenBank/DDBJ databases">
        <title>Mycena genomes resolve the evolution of fungal bioluminescence.</title>
        <authorList>
            <person name="Tsai I.J."/>
        </authorList>
    </citation>
    <scope>NUCLEOTIDE SEQUENCE</scope>
    <source>
        <strain evidence="6">171206Taipei</strain>
    </source>
</reference>
<comment type="similarity">
    <text evidence="4">Belongs to the FAD-dependent oxidoreductase 2 family. FRD/SDH subfamily.</text>
</comment>
<dbReference type="OrthoDB" id="10254877at2759"/>
<dbReference type="EC" id="1.3.1.6" evidence="4"/>
<dbReference type="AlphaFoldDB" id="A0A8H6S441"/>
<evidence type="ECO:0000256" key="2">
    <source>
        <dbReference type="ARBA" id="ARBA00022827"/>
    </source>
</evidence>
<keyword evidence="1 4" id="KW-0285">Flavoprotein</keyword>
<dbReference type="Gene3D" id="3.90.700.10">
    <property type="entry name" value="Succinate dehydrogenase/fumarate reductase flavoprotein, catalytic domain"/>
    <property type="match status" value="1"/>
</dbReference>
<dbReference type="InterPro" id="IPR036188">
    <property type="entry name" value="FAD/NAD-bd_sf"/>
</dbReference>
<proteinExistence type="inferred from homology"/>
<dbReference type="PANTHER" id="PTHR43400">
    <property type="entry name" value="FUMARATE REDUCTASE"/>
    <property type="match status" value="1"/>
</dbReference>
<dbReference type="PANTHER" id="PTHR43400:SF1">
    <property type="entry name" value="FUMARATE REDUCTASE"/>
    <property type="match status" value="1"/>
</dbReference>
<name>A0A8H6S441_9AGAR</name>
<dbReference type="SUPFAM" id="SSF56425">
    <property type="entry name" value="Succinate dehydrogenase/fumarate reductase flavoprotein, catalytic domain"/>
    <property type="match status" value="1"/>
</dbReference>
<dbReference type="EMBL" id="JACAZF010000012">
    <property type="protein sequence ID" value="KAF7292072.1"/>
    <property type="molecule type" value="Genomic_DNA"/>
</dbReference>
<keyword evidence="7" id="KW-1185">Reference proteome</keyword>
<evidence type="ECO:0000313" key="6">
    <source>
        <dbReference type="EMBL" id="KAF7292072.1"/>
    </source>
</evidence>
<comment type="cofactor">
    <cofactor evidence="4">
        <name>FAD</name>
        <dbReference type="ChEBI" id="CHEBI:57692"/>
    </cofactor>
    <text evidence="4">Binds 1 FAD per monomer.</text>
</comment>
<dbReference type="GO" id="GO:0016156">
    <property type="term" value="F:fumarate reductase (NADH) activity"/>
    <property type="evidence" value="ECO:0007669"/>
    <property type="project" value="UniProtKB-EC"/>
</dbReference>
<comment type="function">
    <text evidence="4">Irreversibly catalyzes the reduction of fumarate to succinate.</text>
</comment>
<evidence type="ECO:0000256" key="1">
    <source>
        <dbReference type="ARBA" id="ARBA00022630"/>
    </source>
</evidence>
<dbReference type="Pfam" id="PF00890">
    <property type="entry name" value="FAD_binding_2"/>
    <property type="match status" value="1"/>
</dbReference>
<evidence type="ECO:0000313" key="7">
    <source>
        <dbReference type="Proteomes" id="UP000636479"/>
    </source>
</evidence>
<gene>
    <name evidence="6" type="ORF">MIND_01233400</name>
</gene>
<dbReference type="SUPFAM" id="SSF51905">
    <property type="entry name" value="FAD/NAD(P)-binding domain"/>
    <property type="match status" value="1"/>
</dbReference>
<protein>
    <recommendedName>
        <fullName evidence="4">Fumarate reductase</fullName>
        <ecNumber evidence="4">1.3.1.6</ecNumber>
    </recommendedName>
</protein>